<sequence>MQIAKTLKTLFSTGFCLVFLQLTAQAETLPRWQLNALPIANLAYQLDCMSGQGHCSREAFEKLWHEDLGWNPEDSEMLKAWQKLRQLYQHQIMLNPAPLPPTVFPLRFEGLDLSRKLRIAPLDARNFSEYASRANLLMRPQDADQALRILSHFYPRISQWWQAGAQAETERAAREFVEIAQKYALEDWLKQARNFYRSQESEHLTYQLDFFLRPGIGGNQHGEQLENHSLIEVLPSKSLLNQTPVTLHELSHFLYAQAPRELQFQLVDWFCTQKEAWAIPAYNLLNEVMATTLANGQAARRLFPAEQFQRYFKTKGSFYNDAYIDPVAKALLPRLEAALKNQENLYQPEFLKSYLSIFKQALGEKALAPELFLRTAGIVAEGQAMQAAAQNFQQANRIGVAWGSQNLIQGPQTFRHFPALSGALFLSPDQAFRLADWADLISQSDRDAILRAAQEKKPGVWGIQMPKGAWLFVFLAQKPEEFLSLNKRFQAHPQVFQGRL</sequence>
<organism evidence="2 3">
    <name type="scientific">bacterium (Candidatus Blackallbacteria) CG17_big_fil_post_rev_8_21_14_2_50_48_46</name>
    <dbReference type="NCBI Taxonomy" id="2014261"/>
    <lineage>
        <taxon>Bacteria</taxon>
        <taxon>Candidatus Blackallbacteria</taxon>
    </lineage>
</organism>
<reference evidence="2 3" key="1">
    <citation type="submission" date="2017-09" db="EMBL/GenBank/DDBJ databases">
        <title>Depth-based differentiation of microbial function through sediment-hosted aquifers and enrichment of novel symbionts in the deep terrestrial subsurface.</title>
        <authorList>
            <person name="Probst A.J."/>
            <person name="Ladd B."/>
            <person name="Jarett J.K."/>
            <person name="Geller-Mcgrath D.E."/>
            <person name="Sieber C.M."/>
            <person name="Emerson J.B."/>
            <person name="Anantharaman K."/>
            <person name="Thomas B.C."/>
            <person name="Malmstrom R."/>
            <person name="Stieglmeier M."/>
            <person name="Klingl A."/>
            <person name="Woyke T."/>
            <person name="Ryan C.M."/>
            <person name="Banfield J.F."/>
        </authorList>
    </citation>
    <scope>NUCLEOTIDE SEQUENCE [LARGE SCALE GENOMIC DNA]</scope>
    <source>
        <strain evidence="2">CG17_big_fil_post_rev_8_21_14_2_50_48_46</strain>
    </source>
</reference>
<name>A0A2M7G6E4_9BACT</name>
<keyword evidence="1" id="KW-0732">Signal</keyword>
<evidence type="ECO:0000313" key="3">
    <source>
        <dbReference type="Proteomes" id="UP000231019"/>
    </source>
</evidence>
<evidence type="ECO:0000256" key="1">
    <source>
        <dbReference type="SAM" id="SignalP"/>
    </source>
</evidence>
<feature type="signal peptide" evidence="1">
    <location>
        <begin position="1"/>
        <end position="26"/>
    </location>
</feature>
<proteinExistence type="predicted"/>
<evidence type="ECO:0000313" key="2">
    <source>
        <dbReference type="EMBL" id="PIW17594.1"/>
    </source>
</evidence>
<dbReference type="Proteomes" id="UP000231019">
    <property type="component" value="Unassembled WGS sequence"/>
</dbReference>
<dbReference type="AlphaFoldDB" id="A0A2M7G6E4"/>
<protein>
    <submittedName>
        <fullName evidence="2">Uncharacterized protein</fullName>
    </submittedName>
</protein>
<feature type="chain" id="PRO_5014863390" evidence="1">
    <location>
        <begin position="27"/>
        <end position="500"/>
    </location>
</feature>
<accession>A0A2M7G6E4</accession>
<dbReference type="EMBL" id="PFFQ01000023">
    <property type="protein sequence ID" value="PIW17594.1"/>
    <property type="molecule type" value="Genomic_DNA"/>
</dbReference>
<gene>
    <name evidence="2" type="ORF">COW36_08855</name>
</gene>
<comment type="caution">
    <text evidence="2">The sequence shown here is derived from an EMBL/GenBank/DDBJ whole genome shotgun (WGS) entry which is preliminary data.</text>
</comment>